<dbReference type="InterPro" id="IPR000719">
    <property type="entry name" value="Prot_kinase_dom"/>
</dbReference>
<dbReference type="GO" id="GO:0005524">
    <property type="term" value="F:ATP binding"/>
    <property type="evidence" value="ECO:0007669"/>
    <property type="project" value="InterPro"/>
</dbReference>
<dbReference type="AlphaFoldDB" id="A0A6A4IGT7"/>
<evidence type="ECO:0000313" key="2">
    <source>
        <dbReference type="EMBL" id="KAE9409789.1"/>
    </source>
</evidence>
<protein>
    <recommendedName>
        <fullName evidence="1">Protein kinase domain-containing protein</fullName>
    </recommendedName>
</protein>
<evidence type="ECO:0000259" key="1">
    <source>
        <dbReference type="PROSITE" id="PS50011"/>
    </source>
</evidence>
<proteinExistence type="predicted"/>
<name>A0A6A4IGT7_9AGAR</name>
<dbReference type="EMBL" id="ML769386">
    <property type="protein sequence ID" value="KAE9409789.1"/>
    <property type="molecule type" value="Genomic_DNA"/>
</dbReference>
<dbReference type="PROSITE" id="PS50011">
    <property type="entry name" value="PROTEIN_KINASE_DOM"/>
    <property type="match status" value="1"/>
</dbReference>
<sequence>MSPTMERVNGWTELKDIFHTRQFGGILIVTKEHRDAFEESYNECLEKDKDPLSKLSLEDLDIIHQLRVTAHAKVAYRMFGQTDFTVSQLKENDISYWEEKDPLPAFVVAKVNQLEAKRRWSHWSPEEIAVYQQLFSSSVPFDEFVTVEQSVPSYPNAPAVYNRFSTEGDEPGEFETNGRLMLQAAGDWAKETSEGVIVPQLRNGRPGSWPDHMGILTLQPSSSDEQIHKLSFILAYRLKYKGGPDFDLTIPHSKAHFQLRLLNMLDARMRPLSREHDRKMEDVYNKLATWWNVDDDHQNKRTKYSSTHDVHVFTNWKELDVYKTLLQFNSRDYPDIKHFNCIWFTGCWNGYPFLDLPYYHPVGDELRKKQGGLLHGQSLLLCDQLLTAVNFLHSIANIAHMDIKPDNLVFLDEDGVTLKVIDFNVSIVRPPVMSHLVHEGPGAIWPLRLKDSSGTLQYLQIYTHAVSVWVTS</sequence>
<evidence type="ECO:0000313" key="3">
    <source>
        <dbReference type="Proteomes" id="UP000799118"/>
    </source>
</evidence>
<dbReference type="SUPFAM" id="SSF56112">
    <property type="entry name" value="Protein kinase-like (PK-like)"/>
    <property type="match status" value="1"/>
</dbReference>
<dbReference type="Gene3D" id="1.10.510.10">
    <property type="entry name" value="Transferase(Phosphotransferase) domain 1"/>
    <property type="match status" value="1"/>
</dbReference>
<dbReference type="InterPro" id="IPR011009">
    <property type="entry name" value="Kinase-like_dom_sf"/>
</dbReference>
<keyword evidence="3" id="KW-1185">Reference proteome</keyword>
<dbReference type="Pfam" id="PF00069">
    <property type="entry name" value="Pkinase"/>
    <property type="match status" value="1"/>
</dbReference>
<dbReference type="OrthoDB" id="4062651at2759"/>
<gene>
    <name evidence="2" type="ORF">BT96DRAFT_984156</name>
</gene>
<feature type="domain" description="Protein kinase" evidence="1">
    <location>
        <begin position="221"/>
        <end position="472"/>
    </location>
</feature>
<organism evidence="2 3">
    <name type="scientific">Gymnopus androsaceus JB14</name>
    <dbReference type="NCBI Taxonomy" id="1447944"/>
    <lineage>
        <taxon>Eukaryota</taxon>
        <taxon>Fungi</taxon>
        <taxon>Dikarya</taxon>
        <taxon>Basidiomycota</taxon>
        <taxon>Agaricomycotina</taxon>
        <taxon>Agaricomycetes</taxon>
        <taxon>Agaricomycetidae</taxon>
        <taxon>Agaricales</taxon>
        <taxon>Marasmiineae</taxon>
        <taxon>Omphalotaceae</taxon>
        <taxon>Gymnopus</taxon>
    </lineage>
</organism>
<reference evidence="2" key="1">
    <citation type="journal article" date="2019" name="Environ. Microbiol.">
        <title>Fungal ecological strategies reflected in gene transcription - a case study of two litter decomposers.</title>
        <authorList>
            <person name="Barbi F."/>
            <person name="Kohler A."/>
            <person name="Barry K."/>
            <person name="Baskaran P."/>
            <person name="Daum C."/>
            <person name="Fauchery L."/>
            <person name="Ihrmark K."/>
            <person name="Kuo A."/>
            <person name="LaButti K."/>
            <person name="Lipzen A."/>
            <person name="Morin E."/>
            <person name="Grigoriev I.V."/>
            <person name="Henrissat B."/>
            <person name="Lindahl B."/>
            <person name="Martin F."/>
        </authorList>
    </citation>
    <scope>NUCLEOTIDE SEQUENCE</scope>
    <source>
        <strain evidence="2">JB14</strain>
    </source>
</reference>
<dbReference type="PROSITE" id="PS00108">
    <property type="entry name" value="PROTEIN_KINASE_ST"/>
    <property type="match status" value="1"/>
</dbReference>
<dbReference type="InterPro" id="IPR008271">
    <property type="entry name" value="Ser/Thr_kinase_AS"/>
</dbReference>
<dbReference type="Proteomes" id="UP000799118">
    <property type="component" value="Unassembled WGS sequence"/>
</dbReference>
<dbReference type="GO" id="GO:0004672">
    <property type="term" value="F:protein kinase activity"/>
    <property type="evidence" value="ECO:0007669"/>
    <property type="project" value="InterPro"/>
</dbReference>
<accession>A0A6A4IGT7</accession>